<evidence type="ECO:0000313" key="1">
    <source>
        <dbReference type="EMBL" id="SIR89758.1"/>
    </source>
</evidence>
<dbReference type="STRING" id="464.Lgor_1763"/>
<dbReference type="AlphaFoldDB" id="A0A377GFX9"/>
<dbReference type="EMBL" id="UGGV01000001">
    <property type="protein sequence ID" value="STO23729.1"/>
    <property type="molecule type" value="Genomic_DNA"/>
</dbReference>
<dbReference type="PANTHER" id="PTHR37285:SF5">
    <property type="entry name" value="SPORE WALL MATURATION PROTEIN DIT1"/>
    <property type="match status" value="1"/>
</dbReference>
<evidence type="ECO:0000313" key="4">
    <source>
        <dbReference type="Proteomes" id="UP000254374"/>
    </source>
</evidence>
<dbReference type="PANTHER" id="PTHR37285">
    <property type="entry name" value="SPORE WALL MATURATION PROTEIN DIT1"/>
    <property type="match status" value="1"/>
</dbReference>
<dbReference type="RefSeq" id="WP_058468249.1">
    <property type="nucleotide sequence ID" value="NZ_CAAAIX010000009.1"/>
</dbReference>
<dbReference type="EMBL" id="FTNL01000038">
    <property type="protein sequence ID" value="SIR89758.1"/>
    <property type="molecule type" value="Genomic_DNA"/>
</dbReference>
<name>A0A377GFX9_9GAMM</name>
<dbReference type="Proteomes" id="UP000254374">
    <property type="component" value="Unassembled WGS sequence"/>
</dbReference>
<dbReference type="Pfam" id="PF05141">
    <property type="entry name" value="DIT1_PvcA"/>
    <property type="match status" value="1"/>
</dbReference>
<evidence type="ECO:0000313" key="2">
    <source>
        <dbReference type="EMBL" id="STO23729.1"/>
    </source>
</evidence>
<dbReference type="OrthoDB" id="5690590at2"/>
<keyword evidence="3" id="KW-1185">Reference proteome</keyword>
<gene>
    <name evidence="2" type="ORF">NCTC11401_00529</name>
    <name evidence="1" type="ORF">SAMN05421777_13811</name>
</gene>
<organism evidence="2 4">
    <name type="scientific">Fluoribacter gormanii</name>
    <dbReference type="NCBI Taxonomy" id="464"/>
    <lineage>
        <taxon>Bacteria</taxon>
        <taxon>Pseudomonadati</taxon>
        <taxon>Pseudomonadota</taxon>
        <taxon>Gammaproteobacteria</taxon>
        <taxon>Legionellales</taxon>
        <taxon>Legionellaceae</taxon>
        <taxon>Fluoribacter</taxon>
    </lineage>
</organism>
<reference evidence="1 3" key="1">
    <citation type="submission" date="2017-01" db="EMBL/GenBank/DDBJ databases">
        <authorList>
            <person name="Varghese N."/>
            <person name="Submissions S."/>
        </authorList>
    </citation>
    <scope>NUCLEOTIDE SEQUENCE [LARGE SCALE GENOMIC DNA]</scope>
    <source>
        <strain evidence="1 3">ATCC 33342</strain>
    </source>
</reference>
<protein>
    <submittedName>
        <fullName evidence="1 2">Pyoverdine/dityrosine biosynthesis protein</fullName>
    </submittedName>
</protein>
<reference evidence="2 4" key="2">
    <citation type="submission" date="2018-06" db="EMBL/GenBank/DDBJ databases">
        <authorList>
            <consortium name="Pathogen Informatics"/>
            <person name="Doyle S."/>
        </authorList>
    </citation>
    <scope>NUCLEOTIDE SEQUENCE [LARGE SCALE GENOMIC DNA]</scope>
    <source>
        <strain evidence="2 4">NCTC11401</strain>
    </source>
</reference>
<proteinExistence type="predicted"/>
<accession>A0A377GFX9</accession>
<evidence type="ECO:0000313" key="3">
    <source>
        <dbReference type="Proteomes" id="UP000186808"/>
    </source>
</evidence>
<sequence length="526" mass="60822">MTKGTIKNNQEGIYQVGLNRKSEAVISAHFMHDINQNANFHLYSAQEFSKKTLSVSSKLILERLLPLLMEASDKFVLERVSAAKTRLKKNYKKYGINTPQDIGLAEKLTEVMFDRQFLKGSKSNVSRLILVNKIKELVAKQKPIKMIIPALPYKSSSPLKSRGSMPDLSEISFLLGLVEIAKTIDFIYRQEVAVPDQCMASFTIICDGRRFNSFLNEADETIQHYQDYLNWWIKKLGLINYLEIMDYQYVISNYLPQKMQLEKAAIRENVRAFYSNLMLPLLNPYDMVETMNQAIKSDPEPETSNPEGRYIPLFKSLMYIVNYKELAHYASLYGKNYVDLYSELTRNLFEPYTKLTDNDLFQIELFLAKNQSESTPTPLKLLEYLRQSMLNEAWVATINYLAEIRSDRDLLLEPISVCFPDHIRWTIHAKPGQLAVLTNTALGDPIQPWHGVSVFMRTKHNKIKLYTLPVLLLEGNNATPVTVEDKENELGLNEQPLFYVYPDIKFTDINDLFEQIKQGLIRKRKH</sequence>
<dbReference type="Proteomes" id="UP000186808">
    <property type="component" value="Unassembled WGS sequence"/>
</dbReference>
<dbReference type="InterPro" id="IPR007817">
    <property type="entry name" value="Isocyanide_synthase_DIT1"/>
</dbReference>